<comment type="caution">
    <text evidence="1">The sequence shown here is derived from an EMBL/GenBank/DDBJ whole genome shotgun (WGS) entry which is preliminary data.</text>
</comment>
<evidence type="ECO:0000313" key="2">
    <source>
        <dbReference type="EMBL" id="KAE9088651.1"/>
    </source>
</evidence>
<evidence type="ECO:0000313" key="1">
    <source>
        <dbReference type="EMBL" id="KAE8916695.1"/>
    </source>
</evidence>
<gene>
    <name evidence="1" type="ORF">PF009_g32982</name>
    <name evidence="2" type="ORF">PF010_g19301</name>
</gene>
<dbReference type="EMBL" id="QXFX01001537">
    <property type="protein sequence ID" value="KAE9088651.1"/>
    <property type="molecule type" value="Genomic_DNA"/>
</dbReference>
<dbReference type="Proteomes" id="UP000488956">
    <property type="component" value="Unassembled WGS sequence"/>
</dbReference>
<evidence type="ECO:0000313" key="4">
    <source>
        <dbReference type="Proteomes" id="UP000488956"/>
    </source>
</evidence>
<evidence type="ECO:0000313" key="3">
    <source>
        <dbReference type="Proteomes" id="UP000429523"/>
    </source>
</evidence>
<protein>
    <submittedName>
        <fullName evidence="1">Uncharacterized protein</fullName>
    </submittedName>
</protein>
<sequence length="60" mass="6558">MDNMGSAAMKKHPREVPLELFPNDLVHGGVVGDDCAGMEKVVLEHHSLQVSRDECDVVTN</sequence>
<name>A0A6A3D6R5_9STRA</name>
<organism evidence="1 3">
    <name type="scientific">Phytophthora fragariae</name>
    <dbReference type="NCBI Taxonomy" id="53985"/>
    <lineage>
        <taxon>Eukaryota</taxon>
        <taxon>Sar</taxon>
        <taxon>Stramenopiles</taxon>
        <taxon>Oomycota</taxon>
        <taxon>Peronosporomycetes</taxon>
        <taxon>Peronosporales</taxon>
        <taxon>Peronosporaceae</taxon>
        <taxon>Phytophthora</taxon>
    </lineage>
</organism>
<dbReference type="Proteomes" id="UP000429523">
    <property type="component" value="Unassembled WGS sequence"/>
</dbReference>
<accession>A0A6A3D6R5</accession>
<dbReference type="EMBL" id="QXGF01009311">
    <property type="protein sequence ID" value="KAE8916695.1"/>
    <property type="molecule type" value="Genomic_DNA"/>
</dbReference>
<reference evidence="1 3" key="1">
    <citation type="submission" date="2018-08" db="EMBL/GenBank/DDBJ databases">
        <title>Genomic investigation of the strawberry pathogen Phytophthora fragariae indicates pathogenicity is determined by transcriptional variation in three key races.</title>
        <authorList>
            <person name="Adams T.M."/>
            <person name="Armitage A.D."/>
            <person name="Sobczyk M.K."/>
            <person name="Bates H.J."/>
            <person name="Dunwell J.M."/>
            <person name="Nellist C.F."/>
            <person name="Harrison R.J."/>
        </authorList>
    </citation>
    <scope>NUCLEOTIDE SEQUENCE [LARGE SCALE GENOMIC DNA]</scope>
    <source>
        <strain evidence="1 3">NOV-9</strain>
        <strain evidence="2 4">ONT-3</strain>
    </source>
</reference>
<dbReference type="AlphaFoldDB" id="A0A6A3D6R5"/>
<proteinExistence type="predicted"/>